<dbReference type="Proteomes" id="UP000663828">
    <property type="component" value="Unassembled WGS sequence"/>
</dbReference>
<dbReference type="FunFam" id="2.40.10.10:FF:000068">
    <property type="entry name" value="transmembrane protease serine 2"/>
    <property type="match status" value="1"/>
</dbReference>
<dbReference type="InterPro" id="IPR018114">
    <property type="entry name" value="TRYPSIN_HIS"/>
</dbReference>
<dbReference type="Gene3D" id="2.40.10.10">
    <property type="entry name" value="Trypsin-like serine proteases"/>
    <property type="match status" value="2"/>
</dbReference>
<dbReference type="PROSITE" id="PS00135">
    <property type="entry name" value="TRYPSIN_SER"/>
    <property type="match status" value="1"/>
</dbReference>
<evidence type="ECO:0000256" key="4">
    <source>
        <dbReference type="RuleBase" id="RU363034"/>
    </source>
</evidence>
<dbReference type="GO" id="GO:0006508">
    <property type="term" value="P:proteolysis"/>
    <property type="evidence" value="ECO:0007669"/>
    <property type="project" value="UniProtKB-KW"/>
</dbReference>
<dbReference type="SUPFAM" id="SSF50494">
    <property type="entry name" value="Trypsin-like serine proteases"/>
    <property type="match status" value="2"/>
</dbReference>
<dbReference type="PANTHER" id="PTHR24252:SF7">
    <property type="entry name" value="HYALIN"/>
    <property type="match status" value="1"/>
</dbReference>
<sequence>MTHRCILVIFLLFVCHREFPVDAALFSCKTKFSCGCSKSNVNINTRIVGGEVAMDHSWGWAVSIRSNFGSHFCGGMIISPRYVLTAAHCVEDYISSANLISVVIGTNSLKTAEGQRFTLSRVFSHLGYNLKTRENDIALLQLSNAIDFKNDNVAKICLPNVKLTEQSLYPLEAKPLVAIGWGHITFNGSVSNSLRQVTVKTVASNESKCKYSIRNTYLQFCAAVDGGGKDTCQGDSGGPLMFYSQPNQVWILAGITSYGYRCALPNYAGVYTRISAYMTWIQSIVGNDGIVTIQQIQATIFYCKSTDPCGCSRNNVDINLDVIRGESVAYRSWGWAISVRDSSGMHICGGTIISKSFILTAAHCFVRISEEYFPYSVFMGIDTLDSTAGHIRLISHVFIHPKWNFTSQENDIALLKLNGSIPTHDVNIAKICLPDVIEPDQVHYPLIHSSLIAIGWGITAWEDLISPMYLRQVLLEAIDSTESKCSNIIKNFRLQFCAAIQGRGKDTCEGNSGGPIMHFSTAKRRWILTGIISYGYRCGLRDYIGVYTRISVYIDWIRLIVGNDGIVTVKENLACTHHRSRITVLSLLLFFICLSHVHIL</sequence>
<keyword evidence="3" id="KW-1015">Disulfide bond</keyword>
<evidence type="ECO:0000256" key="3">
    <source>
        <dbReference type="ARBA" id="ARBA00023157"/>
    </source>
</evidence>
<keyword evidence="4" id="KW-0645">Protease</keyword>
<dbReference type="InterPro" id="IPR033116">
    <property type="entry name" value="TRYPSIN_SER"/>
</dbReference>
<dbReference type="GO" id="GO:0004252">
    <property type="term" value="F:serine-type endopeptidase activity"/>
    <property type="evidence" value="ECO:0007669"/>
    <property type="project" value="InterPro"/>
</dbReference>
<comment type="caution">
    <text evidence="7">The sequence shown here is derived from an EMBL/GenBank/DDBJ whole genome shotgun (WGS) entry which is preliminary data.</text>
</comment>
<keyword evidence="2" id="KW-0964">Secreted</keyword>
<dbReference type="InterPro" id="IPR009003">
    <property type="entry name" value="Peptidase_S1_PA"/>
</dbReference>
<dbReference type="Proteomes" id="UP000663852">
    <property type="component" value="Unassembled WGS sequence"/>
</dbReference>
<dbReference type="PROSITE" id="PS50240">
    <property type="entry name" value="TRYPSIN_DOM"/>
    <property type="match status" value="2"/>
</dbReference>
<keyword evidence="4" id="KW-0378">Hydrolase</keyword>
<feature type="domain" description="Peptidase S1" evidence="6">
    <location>
        <begin position="47"/>
        <end position="286"/>
    </location>
</feature>
<dbReference type="OrthoDB" id="10061449at2759"/>
<dbReference type="AlphaFoldDB" id="A0A813WLR5"/>
<dbReference type="SMART" id="SM00020">
    <property type="entry name" value="Tryp_SPc"/>
    <property type="match status" value="2"/>
</dbReference>
<dbReference type="InterPro" id="IPR001314">
    <property type="entry name" value="Peptidase_S1A"/>
</dbReference>
<feature type="domain" description="Peptidase S1" evidence="6">
    <location>
        <begin position="322"/>
        <end position="562"/>
    </location>
</feature>
<evidence type="ECO:0000313" key="8">
    <source>
        <dbReference type="EMBL" id="CAF1061552.1"/>
    </source>
</evidence>
<evidence type="ECO:0000313" key="10">
    <source>
        <dbReference type="Proteomes" id="UP000663852"/>
    </source>
</evidence>
<evidence type="ECO:0000256" key="1">
    <source>
        <dbReference type="ARBA" id="ARBA00004613"/>
    </source>
</evidence>
<evidence type="ECO:0000313" key="7">
    <source>
        <dbReference type="EMBL" id="CAF0857714.1"/>
    </source>
</evidence>
<keyword evidence="4" id="KW-0720">Serine protease</keyword>
<evidence type="ECO:0000259" key="6">
    <source>
        <dbReference type="PROSITE" id="PS50240"/>
    </source>
</evidence>
<dbReference type="PROSITE" id="PS00134">
    <property type="entry name" value="TRYPSIN_HIS"/>
    <property type="match status" value="2"/>
</dbReference>
<protein>
    <recommendedName>
        <fullName evidence="6">Peptidase S1 domain-containing protein</fullName>
    </recommendedName>
</protein>
<dbReference type="Pfam" id="PF00089">
    <property type="entry name" value="Trypsin"/>
    <property type="match status" value="2"/>
</dbReference>
<evidence type="ECO:0000256" key="2">
    <source>
        <dbReference type="ARBA" id="ARBA00022525"/>
    </source>
</evidence>
<reference evidence="7" key="1">
    <citation type="submission" date="2021-02" db="EMBL/GenBank/DDBJ databases">
        <authorList>
            <person name="Nowell W R."/>
        </authorList>
    </citation>
    <scope>NUCLEOTIDE SEQUENCE</scope>
</reference>
<dbReference type="GO" id="GO:0005576">
    <property type="term" value="C:extracellular region"/>
    <property type="evidence" value="ECO:0007669"/>
    <property type="project" value="UniProtKB-SubCell"/>
</dbReference>
<dbReference type="EMBL" id="CAJNOJ010000023">
    <property type="protein sequence ID" value="CAF0857714.1"/>
    <property type="molecule type" value="Genomic_DNA"/>
</dbReference>
<dbReference type="EMBL" id="CAJNOR010001036">
    <property type="protein sequence ID" value="CAF1061552.1"/>
    <property type="molecule type" value="Genomic_DNA"/>
</dbReference>
<dbReference type="InterPro" id="IPR001254">
    <property type="entry name" value="Trypsin_dom"/>
</dbReference>
<dbReference type="PANTHER" id="PTHR24252">
    <property type="entry name" value="ACROSIN-RELATED"/>
    <property type="match status" value="1"/>
</dbReference>
<keyword evidence="5" id="KW-0732">Signal</keyword>
<proteinExistence type="predicted"/>
<name>A0A813WLR5_ADIRI</name>
<feature type="chain" id="PRO_5036409543" description="Peptidase S1 domain-containing protein" evidence="5">
    <location>
        <begin position="24"/>
        <end position="600"/>
    </location>
</feature>
<gene>
    <name evidence="7" type="ORF">EDS130_LOCUS7646</name>
    <name evidence="8" type="ORF">XAT740_LOCUS16313</name>
</gene>
<dbReference type="PRINTS" id="PR00722">
    <property type="entry name" value="CHYMOTRYPSIN"/>
</dbReference>
<dbReference type="InterPro" id="IPR043504">
    <property type="entry name" value="Peptidase_S1_PA_chymotrypsin"/>
</dbReference>
<organism evidence="7 10">
    <name type="scientific">Adineta ricciae</name>
    <name type="common">Rotifer</name>
    <dbReference type="NCBI Taxonomy" id="249248"/>
    <lineage>
        <taxon>Eukaryota</taxon>
        <taxon>Metazoa</taxon>
        <taxon>Spiralia</taxon>
        <taxon>Gnathifera</taxon>
        <taxon>Rotifera</taxon>
        <taxon>Eurotatoria</taxon>
        <taxon>Bdelloidea</taxon>
        <taxon>Adinetida</taxon>
        <taxon>Adinetidae</taxon>
        <taxon>Adineta</taxon>
    </lineage>
</organism>
<accession>A0A813WLR5</accession>
<evidence type="ECO:0000313" key="9">
    <source>
        <dbReference type="Proteomes" id="UP000663828"/>
    </source>
</evidence>
<comment type="subcellular location">
    <subcellularLocation>
        <location evidence="1">Secreted</location>
    </subcellularLocation>
</comment>
<evidence type="ECO:0000256" key="5">
    <source>
        <dbReference type="SAM" id="SignalP"/>
    </source>
</evidence>
<dbReference type="CDD" id="cd00190">
    <property type="entry name" value="Tryp_SPc"/>
    <property type="match status" value="2"/>
</dbReference>
<dbReference type="GO" id="GO:0051604">
    <property type="term" value="P:protein maturation"/>
    <property type="evidence" value="ECO:0007669"/>
    <property type="project" value="UniProtKB-ARBA"/>
</dbReference>
<dbReference type="FunFam" id="2.40.10.10:FF:000047">
    <property type="entry name" value="Trypsin eta"/>
    <property type="match status" value="1"/>
</dbReference>
<feature type="signal peptide" evidence="5">
    <location>
        <begin position="1"/>
        <end position="23"/>
    </location>
</feature>
<keyword evidence="9" id="KW-1185">Reference proteome</keyword>